<evidence type="ECO:0000256" key="1">
    <source>
        <dbReference type="ARBA" id="ARBA00004389"/>
    </source>
</evidence>
<organism evidence="12 13">
    <name type="scientific">Macrolepiota fuliginosa MF-IS2</name>
    <dbReference type="NCBI Taxonomy" id="1400762"/>
    <lineage>
        <taxon>Eukaryota</taxon>
        <taxon>Fungi</taxon>
        <taxon>Dikarya</taxon>
        <taxon>Basidiomycota</taxon>
        <taxon>Agaricomycotina</taxon>
        <taxon>Agaricomycetes</taxon>
        <taxon>Agaricomycetidae</taxon>
        <taxon>Agaricales</taxon>
        <taxon>Agaricineae</taxon>
        <taxon>Agaricaceae</taxon>
        <taxon>Macrolepiota</taxon>
    </lineage>
</organism>
<comment type="caution">
    <text evidence="12">The sequence shown here is derived from an EMBL/GenBank/DDBJ whole genome shotgun (WGS) entry which is preliminary data.</text>
</comment>
<reference evidence="12" key="1">
    <citation type="submission" date="2020-11" db="EMBL/GenBank/DDBJ databases">
        <authorList>
            <consortium name="DOE Joint Genome Institute"/>
            <person name="Ahrendt S."/>
            <person name="Riley R."/>
            <person name="Andreopoulos W."/>
            <person name="Labutti K."/>
            <person name="Pangilinan J."/>
            <person name="Ruiz-Duenas F.J."/>
            <person name="Barrasa J.M."/>
            <person name="Sanchez-Garcia M."/>
            <person name="Camarero S."/>
            <person name="Miyauchi S."/>
            <person name="Serrano A."/>
            <person name="Linde D."/>
            <person name="Babiker R."/>
            <person name="Drula E."/>
            <person name="Ayuso-Fernandez I."/>
            <person name="Pacheco R."/>
            <person name="Padilla G."/>
            <person name="Ferreira P."/>
            <person name="Barriuso J."/>
            <person name="Kellner H."/>
            <person name="Castanera R."/>
            <person name="Alfaro M."/>
            <person name="Ramirez L."/>
            <person name="Pisabarro A.G."/>
            <person name="Kuo A."/>
            <person name="Tritt A."/>
            <person name="Lipzen A."/>
            <person name="He G."/>
            <person name="Yan M."/>
            <person name="Ng V."/>
            <person name="Cullen D."/>
            <person name="Martin F."/>
            <person name="Rosso M.-N."/>
            <person name="Henrissat B."/>
            <person name="Hibbett D."/>
            <person name="Martinez A.T."/>
            <person name="Grigoriev I.V."/>
        </authorList>
    </citation>
    <scope>NUCLEOTIDE SEQUENCE</scope>
    <source>
        <strain evidence="12">MF-IS2</strain>
    </source>
</reference>
<keyword evidence="9 11" id="KW-0472">Membrane</keyword>
<dbReference type="Proteomes" id="UP000807342">
    <property type="component" value="Unassembled WGS sequence"/>
</dbReference>
<gene>
    <name evidence="11" type="primary">ALG14</name>
    <name evidence="12" type="ORF">P691DRAFT_468639</name>
</gene>
<feature type="transmembrane region" description="Helical" evidence="11">
    <location>
        <begin position="130"/>
        <end position="150"/>
    </location>
</feature>
<evidence type="ECO:0000256" key="3">
    <source>
        <dbReference type="ARBA" id="ARBA00009731"/>
    </source>
</evidence>
<dbReference type="Pfam" id="PF08660">
    <property type="entry name" value="Alg14"/>
    <property type="match status" value="1"/>
</dbReference>
<dbReference type="AlphaFoldDB" id="A0A9P5XGA0"/>
<protein>
    <recommendedName>
        <fullName evidence="5 11">UDP-N-acetylglucosamine transferase subunit ALG14</fullName>
    </recommendedName>
    <alternativeName>
        <fullName evidence="10 11">Asparagine-linked glycosylation protein 14</fullName>
    </alternativeName>
</protein>
<evidence type="ECO:0000313" key="12">
    <source>
        <dbReference type="EMBL" id="KAF9450424.1"/>
    </source>
</evidence>
<comment type="subcellular location">
    <subcellularLocation>
        <location evidence="1 11">Endoplasmic reticulum membrane</location>
        <topology evidence="1 11">Single-pass membrane protein</topology>
    </subcellularLocation>
    <subcellularLocation>
        <location evidence="2">Nucleus membrane</location>
        <topology evidence="2">Single-pass membrane protein</topology>
    </subcellularLocation>
</comment>
<feature type="transmembrane region" description="Helical" evidence="11">
    <location>
        <begin position="14"/>
        <end position="34"/>
    </location>
</feature>
<dbReference type="EMBL" id="MU151105">
    <property type="protein sequence ID" value="KAF9450424.1"/>
    <property type="molecule type" value="Genomic_DNA"/>
</dbReference>
<evidence type="ECO:0000256" key="7">
    <source>
        <dbReference type="ARBA" id="ARBA00022824"/>
    </source>
</evidence>
<evidence type="ECO:0000256" key="11">
    <source>
        <dbReference type="RuleBase" id="RU362127"/>
    </source>
</evidence>
<dbReference type="PANTHER" id="PTHR12154:SF4">
    <property type="entry name" value="UDP-N-ACETYLGLUCOSAMINE TRANSFERASE SUBUNIT ALG14 HOMOLOG"/>
    <property type="match status" value="1"/>
</dbReference>
<dbReference type="GO" id="GO:0031965">
    <property type="term" value="C:nuclear membrane"/>
    <property type="evidence" value="ECO:0007669"/>
    <property type="project" value="UniProtKB-SubCell"/>
</dbReference>
<evidence type="ECO:0000256" key="9">
    <source>
        <dbReference type="ARBA" id="ARBA00023136"/>
    </source>
</evidence>
<feature type="transmembrane region" description="Helical" evidence="11">
    <location>
        <begin position="162"/>
        <end position="184"/>
    </location>
</feature>
<evidence type="ECO:0000256" key="8">
    <source>
        <dbReference type="ARBA" id="ARBA00022989"/>
    </source>
</evidence>
<dbReference type="GO" id="GO:0006488">
    <property type="term" value="P:dolichol-linked oligosaccharide biosynthetic process"/>
    <property type="evidence" value="ECO:0007669"/>
    <property type="project" value="InterPro"/>
</dbReference>
<dbReference type="PANTHER" id="PTHR12154">
    <property type="entry name" value="GLYCOSYL TRANSFERASE-RELATED"/>
    <property type="match status" value="1"/>
</dbReference>
<comment type="function">
    <text evidence="11">Involved in protein N-glycosylation. Essential for the second step of the dolichol-linked oligosaccharide pathway. Anchors the catalytic subunit ALG13 to the ER.</text>
</comment>
<dbReference type="GO" id="GO:0004577">
    <property type="term" value="F:N-acetylglucosaminyldiphosphodolichol N-acetylglucosaminyltransferase activity"/>
    <property type="evidence" value="ECO:0007669"/>
    <property type="project" value="TreeGrafter"/>
</dbReference>
<keyword evidence="13" id="KW-1185">Reference proteome</keyword>
<dbReference type="OrthoDB" id="17098at2759"/>
<evidence type="ECO:0000256" key="10">
    <source>
        <dbReference type="ARBA" id="ARBA00032062"/>
    </source>
</evidence>
<sequence length="242" mass="27181">MIEPETRMNAPNPITSIAVTLLLALCSYRLYVVLKRRPCLYLEGSSPPTRSLAVFLGSGGHTSEALHLLSSLDFTRYTPRRYIVSEGDHLSAQKAIALEQAKYSSHESPKSGHEYIIITIPRARRVHQSLFSTPLSTLWSLLACIYYLTIEPAFSLRTQTKMLTDVLILNGPGTCTTLCIAVIFNRFLGLPSPRVIYVESFARVHSLSASGRLLRPLVDRFIVQWPQLLQYGKRGDYVGWLI</sequence>
<proteinExistence type="inferred from homology"/>
<name>A0A9P5XGA0_9AGAR</name>
<keyword evidence="6 11" id="KW-0812">Transmembrane</keyword>
<evidence type="ECO:0000256" key="5">
    <source>
        <dbReference type="ARBA" id="ARBA00017467"/>
    </source>
</evidence>
<keyword evidence="7 11" id="KW-0256">Endoplasmic reticulum</keyword>
<accession>A0A9P5XGA0</accession>
<comment type="caution">
    <text evidence="11">Lacks conserved residue(s) required for the propagation of feature annotation.</text>
</comment>
<dbReference type="GO" id="GO:0043541">
    <property type="term" value="C:UDP-N-acetylglucosamine transferase complex"/>
    <property type="evidence" value="ECO:0007669"/>
    <property type="project" value="TreeGrafter"/>
</dbReference>
<keyword evidence="8 11" id="KW-1133">Transmembrane helix</keyword>
<evidence type="ECO:0000256" key="2">
    <source>
        <dbReference type="ARBA" id="ARBA00004590"/>
    </source>
</evidence>
<dbReference type="Gene3D" id="3.40.50.2000">
    <property type="entry name" value="Glycogen Phosphorylase B"/>
    <property type="match status" value="1"/>
</dbReference>
<evidence type="ECO:0000256" key="4">
    <source>
        <dbReference type="ARBA" id="ARBA00011335"/>
    </source>
</evidence>
<evidence type="ECO:0000313" key="13">
    <source>
        <dbReference type="Proteomes" id="UP000807342"/>
    </source>
</evidence>
<comment type="similarity">
    <text evidence="3 11">Belongs to the ALG14 family.</text>
</comment>
<dbReference type="InterPro" id="IPR013969">
    <property type="entry name" value="Oligosacch_biosynth_Alg14"/>
</dbReference>
<comment type="subunit">
    <text evidence="4 11">Heterodimer with ALG13 to form a functional enzyme.</text>
</comment>
<evidence type="ECO:0000256" key="6">
    <source>
        <dbReference type="ARBA" id="ARBA00022692"/>
    </source>
</evidence>